<evidence type="ECO:0000256" key="5">
    <source>
        <dbReference type="ARBA" id="ARBA00022641"/>
    </source>
</evidence>
<evidence type="ECO:0000256" key="6">
    <source>
        <dbReference type="ARBA" id="ARBA00022729"/>
    </source>
</evidence>
<dbReference type="EMBL" id="JBJXBP010000002">
    <property type="protein sequence ID" value="KAL3844685.1"/>
    <property type="molecule type" value="Genomic_DNA"/>
</dbReference>
<keyword evidence="4 9" id="KW-0964">Secreted</keyword>
<sequence length="80" mass="8953">MSKTTTFLVIALLLCFSLCSASRPGPTFGHKLEPKHKVEAEGIIVQLVEDSCKGIGEDDCLMRRILTAHLDYIYTQHHKP</sequence>
<evidence type="ECO:0000256" key="3">
    <source>
        <dbReference type="ARBA" id="ARBA00022473"/>
    </source>
</evidence>
<dbReference type="GO" id="GO:0005576">
    <property type="term" value="C:extracellular region"/>
    <property type="evidence" value="ECO:0007669"/>
    <property type="project" value="UniProtKB-SubCell"/>
</dbReference>
<keyword evidence="8 9" id="KW-0339">Growth factor</keyword>
<dbReference type="Proteomes" id="UP001634393">
    <property type="component" value="Unassembled WGS sequence"/>
</dbReference>
<name>A0ABD3U5U1_9LAMI</name>
<dbReference type="PANTHER" id="PTHR33285:SF55">
    <property type="entry name" value="PHYTOSULFOKINES 3"/>
    <property type="match status" value="1"/>
</dbReference>
<feature type="chain" id="PRO_5044524894" description="Phytosulfokine" evidence="9">
    <location>
        <begin position="22"/>
        <end position="80"/>
    </location>
</feature>
<evidence type="ECO:0000313" key="10">
    <source>
        <dbReference type="EMBL" id="KAL3844685.1"/>
    </source>
</evidence>
<proteinExistence type="inferred from homology"/>
<organism evidence="10 11">
    <name type="scientific">Penstemon smallii</name>
    <dbReference type="NCBI Taxonomy" id="265156"/>
    <lineage>
        <taxon>Eukaryota</taxon>
        <taxon>Viridiplantae</taxon>
        <taxon>Streptophyta</taxon>
        <taxon>Embryophyta</taxon>
        <taxon>Tracheophyta</taxon>
        <taxon>Spermatophyta</taxon>
        <taxon>Magnoliopsida</taxon>
        <taxon>eudicotyledons</taxon>
        <taxon>Gunneridae</taxon>
        <taxon>Pentapetalae</taxon>
        <taxon>asterids</taxon>
        <taxon>lamiids</taxon>
        <taxon>Lamiales</taxon>
        <taxon>Plantaginaceae</taxon>
        <taxon>Cheloneae</taxon>
        <taxon>Penstemon</taxon>
    </lineage>
</organism>
<evidence type="ECO:0000256" key="8">
    <source>
        <dbReference type="ARBA" id="ARBA00023030"/>
    </source>
</evidence>
<comment type="PTM">
    <text evidence="9">Sulfation is important for activity and for the binding to a putative membrane receptor.</text>
</comment>
<feature type="signal peptide" evidence="9">
    <location>
        <begin position="1"/>
        <end position="21"/>
    </location>
</feature>
<dbReference type="InterPro" id="IPR009438">
    <property type="entry name" value="Phytosulfokine"/>
</dbReference>
<evidence type="ECO:0000256" key="2">
    <source>
        <dbReference type="ARBA" id="ARBA00010781"/>
    </source>
</evidence>
<keyword evidence="3 9" id="KW-0217">Developmental protein</keyword>
<accession>A0ABD3U5U1</accession>
<comment type="PTM">
    <text evidence="9">PSK-alpha is produced by endopeptidase digestion. PSK-beta is produced from PSK-alpha by exopeptidase digestion.</text>
</comment>
<evidence type="ECO:0000256" key="9">
    <source>
        <dbReference type="RuleBase" id="RU368031"/>
    </source>
</evidence>
<comment type="similarity">
    <text evidence="2 9">Belongs to the phytosulfokine family.</text>
</comment>
<gene>
    <name evidence="10" type="ORF">ACJIZ3_002088</name>
</gene>
<dbReference type="AlphaFoldDB" id="A0ABD3U5U1"/>
<comment type="function">
    <text evidence="9">Promotes plant cell differentiation, organogenesis and somatic embryogenesis as well as cell proliferation.</text>
</comment>
<evidence type="ECO:0000256" key="1">
    <source>
        <dbReference type="ARBA" id="ARBA00004613"/>
    </source>
</evidence>
<comment type="caution">
    <text evidence="10">The sequence shown here is derived from an EMBL/GenBank/DDBJ whole genome shotgun (WGS) entry which is preliminary data.</text>
</comment>
<evidence type="ECO:0000256" key="7">
    <source>
        <dbReference type="ARBA" id="ARBA00022782"/>
    </source>
</evidence>
<reference evidence="10 11" key="1">
    <citation type="submission" date="2024-12" db="EMBL/GenBank/DDBJ databases">
        <title>The unique morphological basis and parallel evolutionary history of personate flowers in Penstemon.</title>
        <authorList>
            <person name="Depatie T.H."/>
            <person name="Wessinger C.A."/>
        </authorList>
    </citation>
    <scope>NUCLEOTIDE SEQUENCE [LARGE SCALE GENOMIC DNA]</scope>
    <source>
        <strain evidence="10">WTNN_2</strain>
        <tissue evidence="10">Leaf</tissue>
    </source>
</reference>
<keyword evidence="7 9" id="KW-0221">Differentiation</keyword>
<dbReference type="GO" id="GO:0008283">
    <property type="term" value="P:cell population proliferation"/>
    <property type="evidence" value="ECO:0007669"/>
    <property type="project" value="UniProtKB-UniRule"/>
</dbReference>
<dbReference type="GO" id="GO:0008083">
    <property type="term" value="F:growth factor activity"/>
    <property type="evidence" value="ECO:0007669"/>
    <property type="project" value="UniProtKB-UniRule"/>
</dbReference>
<comment type="subcellular location">
    <subcellularLocation>
        <location evidence="1 9">Secreted</location>
    </subcellularLocation>
</comment>
<dbReference type="GO" id="GO:0030154">
    <property type="term" value="P:cell differentiation"/>
    <property type="evidence" value="ECO:0007669"/>
    <property type="project" value="UniProtKB-UniRule"/>
</dbReference>
<evidence type="ECO:0000256" key="4">
    <source>
        <dbReference type="ARBA" id="ARBA00022525"/>
    </source>
</evidence>
<keyword evidence="11" id="KW-1185">Reference proteome</keyword>
<dbReference type="Pfam" id="PF06404">
    <property type="entry name" value="PSK"/>
    <property type="match status" value="1"/>
</dbReference>
<protein>
    <recommendedName>
        <fullName evidence="9">Phytosulfokine</fullName>
    </recommendedName>
    <component>
        <recommendedName>
            <fullName evidence="9">Phytosulfokine-alpha</fullName>
            <shortName evidence="9">PSK-alpha</shortName>
            <shortName evidence="9">Phytosulfokine-a</shortName>
        </recommendedName>
    </component>
    <component>
        <recommendedName>
            <fullName evidence="9">Phytosulfokine-beta</fullName>
            <shortName evidence="9">PSK-beta</shortName>
            <shortName evidence="9">Phytosulfokine-b</shortName>
        </recommendedName>
    </component>
</protein>
<evidence type="ECO:0000313" key="11">
    <source>
        <dbReference type="Proteomes" id="UP001634393"/>
    </source>
</evidence>
<keyword evidence="5 9" id="KW-0765">Sulfation</keyword>
<dbReference type="PANTHER" id="PTHR33285">
    <property type="entry name" value="PHYTOSULFOKINES 3"/>
    <property type="match status" value="1"/>
</dbReference>
<keyword evidence="6 9" id="KW-0732">Signal</keyword>